<dbReference type="PIRSF" id="PIRSF015692">
    <property type="entry name" value="VAC_E2L"/>
    <property type="match status" value="1"/>
</dbReference>
<evidence type="ECO:0000313" key="2">
    <source>
        <dbReference type="Proteomes" id="UP000107385"/>
    </source>
</evidence>
<organism evidence="1 2">
    <name type="scientific">Parapoxvirus red deer/HL953</name>
    <dbReference type="NCBI Taxonomy" id="1579460"/>
    <lineage>
        <taxon>Viruses</taxon>
        <taxon>Varidnaviria</taxon>
        <taxon>Bamfordvirae</taxon>
        <taxon>Nucleocytoviricota</taxon>
        <taxon>Pokkesviricetes</taxon>
        <taxon>Chitovirales</taxon>
        <taxon>Poxviridae</taxon>
        <taxon>Chordopoxvirinae</taxon>
        <taxon>Parapoxvirus</taxon>
        <taxon>Parapoxvirus reddeerpox</taxon>
        <taxon>Red deerpox virus</taxon>
    </lineage>
</organism>
<dbReference type="OrthoDB" id="1433at10239"/>
<dbReference type="GeneID" id="22647417"/>
<dbReference type="Pfam" id="PF04497">
    <property type="entry name" value="Pox_E2-like"/>
    <property type="match status" value="1"/>
</dbReference>
<evidence type="ECO:0000313" key="1">
    <source>
        <dbReference type="EMBL" id="AIZ77270.1"/>
    </source>
</evidence>
<sequence>MVLPALTRFVGAAAAAGCANRAFADLPAHEALELVLAGIHPRYLPRRLYATIAHRHPTHLHLFRPQHVLPEDLLEELARRRCGALLAEHIAFYTPFLVQHADLALLCRCVPYMDISEDDVRIIEERFPDHVDDVLVNVNARSVANINAVFTDEMMEAIVEARPAMAPALYATRPLDIGFLKSMLAKHGIAPVNAGLESATPQDAVEILGLLEAPCDVWRVLDGLRHSVLASETVRAFALERIREGQVRHYVHYAADYLRDRVPDTGAFGPIFVDAATYVSLDSLSHAELRAIADFPNKFDAEFMWRMAAERGFHDVLAKLMRAMPVDAVTEEVCVAVLEGGHPVAVTDMCVHTPRVAEACVRRKLPDLVDLLDTVPLKTLLVLGADIFATDYALSTRWIDDRPELAEEYVRRFAFSGARMSRLLFGCALRPATLRRLHDLLRSEDALAPGVRQSLGYLVSRGDMRLRSVPEVRRPRESEELEEGYEQEVFSSEHSARLAVCISAYSVPGLRGYATADLAITRHASGGVVLQALRAQKSDSAVNKIIDHVFDVARMARHGLFLLPDMFTPGWTPVLDLARGAPAGPPPVLHMERLAFSPSEMVEYSNIGRFSLGYESAAGPCSDHQMAMDALFRCLFVHLAMGVRLTEQVDVLVLARQVINAFTDGLCAERFVDSVDFVEQELLELRAWGPGAREIASANVCMLNTTLLCQRVCAQFALYNNRVFKK</sequence>
<protein>
    <submittedName>
        <fullName evidence="1">Uncharacterized protein</fullName>
    </submittedName>
</protein>
<accession>A0A0A7M9P4</accession>
<dbReference type="RefSeq" id="YP_009112758.1">
    <property type="nucleotide sequence ID" value="NC_025963.1"/>
</dbReference>
<dbReference type="KEGG" id="vg:22647417"/>
<name>A0A0A7M9P4_9POXV</name>
<keyword evidence="2" id="KW-1185">Reference proteome</keyword>
<proteinExistence type="predicted"/>
<dbReference type="Proteomes" id="UP000107385">
    <property type="component" value="Segment"/>
</dbReference>
<dbReference type="EMBL" id="KM502564">
    <property type="protein sequence ID" value="AIZ77270.1"/>
    <property type="molecule type" value="Genomic_DNA"/>
</dbReference>
<reference evidence="1 2" key="1">
    <citation type="submission" date="2014-09" db="EMBL/GenBank/DDBJ databases">
        <title>Parapoxvirus (PPV) of red deer reveals sub-clinical infection and confirms a unique species.</title>
        <authorList>
            <person name="Friederichs S."/>
            <person name="Stefan K."/>
            <person name="Helmut B."/>
            <person name="Heike L."/>
            <person name="Mathias B."/>
        </authorList>
    </citation>
    <scope>NUCLEOTIDE SEQUENCE [LARGE SCALE GENOMIC DNA]</scope>
    <source>
        <strain evidence="1">HL953</strain>
    </source>
</reference>
<dbReference type="InterPro" id="IPR007585">
    <property type="entry name" value="Poxvirus_E2"/>
</dbReference>
<dbReference type="InterPro" id="IPR021155">
    <property type="entry name" value="Poxvirus_E2/O1"/>
</dbReference>